<sequence length="257" mass="27435">MPTPDARNEEREPDAPEETGSAQPVDPDEEDLGPDPDEEDPDSEETARPVRSRSAAAQEPAWRARLRQSSFGQVAVLLVAAFAIAIATWWVVGPDEEEDRAQAAAVSRVEVDGVATAPVVGDTAPAFTTTDINSQPVDLQALRGKPVWVMFVATWCTGCRTEMPDVQAAAAEHGEDIEVIAIYVGESAATVKPYSERVGLTFTQVADHSNDVAAAYGVMGVPAHYFIDANGVIRHTQVGLLSPAQMEERITAVSAAK</sequence>
<evidence type="ECO:0000313" key="4">
    <source>
        <dbReference type="EMBL" id="VEG73557.1"/>
    </source>
</evidence>
<dbReference type="Pfam" id="PF00578">
    <property type="entry name" value="AhpC-TSA"/>
    <property type="match status" value="1"/>
</dbReference>
<organism evidence="4 5">
    <name type="scientific">Actinomyces slackii</name>
    <dbReference type="NCBI Taxonomy" id="52774"/>
    <lineage>
        <taxon>Bacteria</taxon>
        <taxon>Bacillati</taxon>
        <taxon>Actinomycetota</taxon>
        <taxon>Actinomycetes</taxon>
        <taxon>Actinomycetales</taxon>
        <taxon>Actinomycetaceae</taxon>
        <taxon>Actinomyces</taxon>
    </lineage>
</organism>
<dbReference type="PANTHER" id="PTHR42852">
    <property type="entry name" value="THIOL:DISULFIDE INTERCHANGE PROTEIN DSBE"/>
    <property type="match status" value="1"/>
</dbReference>
<dbReference type="STRING" id="1278298.GCA_000428685_01074"/>
<feature type="compositionally biased region" description="Basic and acidic residues" evidence="1">
    <location>
        <begin position="1"/>
        <end position="14"/>
    </location>
</feature>
<keyword evidence="2" id="KW-0472">Membrane</keyword>
<protein>
    <submittedName>
        <fullName evidence="4">Thiol-disulfide oxidoreductase resA</fullName>
    </submittedName>
</protein>
<dbReference type="InterPro" id="IPR050553">
    <property type="entry name" value="Thioredoxin_ResA/DsbE_sf"/>
</dbReference>
<feature type="region of interest" description="Disordered" evidence="1">
    <location>
        <begin position="1"/>
        <end position="62"/>
    </location>
</feature>
<dbReference type="InterPro" id="IPR013766">
    <property type="entry name" value="Thioredoxin_domain"/>
</dbReference>
<dbReference type="AlphaFoldDB" id="A0A3S4TAU0"/>
<dbReference type="CDD" id="cd02966">
    <property type="entry name" value="TlpA_like_family"/>
    <property type="match status" value="1"/>
</dbReference>
<dbReference type="InterPro" id="IPR000866">
    <property type="entry name" value="AhpC/TSA"/>
</dbReference>
<accession>A0A3S4TAU0</accession>
<feature type="domain" description="Thioredoxin" evidence="3">
    <location>
        <begin position="118"/>
        <end position="255"/>
    </location>
</feature>
<evidence type="ECO:0000259" key="3">
    <source>
        <dbReference type="PROSITE" id="PS51352"/>
    </source>
</evidence>
<keyword evidence="2" id="KW-1133">Transmembrane helix</keyword>
<evidence type="ECO:0000313" key="5">
    <source>
        <dbReference type="Proteomes" id="UP000276899"/>
    </source>
</evidence>
<evidence type="ECO:0000256" key="2">
    <source>
        <dbReference type="SAM" id="Phobius"/>
    </source>
</evidence>
<dbReference type="GO" id="GO:0016491">
    <property type="term" value="F:oxidoreductase activity"/>
    <property type="evidence" value="ECO:0007669"/>
    <property type="project" value="InterPro"/>
</dbReference>
<feature type="compositionally biased region" description="Acidic residues" evidence="1">
    <location>
        <begin position="26"/>
        <end position="44"/>
    </location>
</feature>
<dbReference type="PANTHER" id="PTHR42852:SF17">
    <property type="entry name" value="THIOREDOXIN-LIKE PROTEIN HI_1115"/>
    <property type="match status" value="1"/>
</dbReference>
<keyword evidence="2" id="KW-0812">Transmembrane</keyword>
<dbReference type="PROSITE" id="PS51352">
    <property type="entry name" value="THIOREDOXIN_2"/>
    <property type="match status" value="1"/>
</dbReference>
<name>A0A3S4TAU0_9ACTO</name>
<feature type="transmembrane region" description="Helical" evidence="2">
    <location>
        <begin position="71"/>
        <end position="92"/>
    </location>
</feature>
<gene>
    <name evidence="4" type="primary">resA</name>
    <name evidence="4" type="ORF">NCTC11923_00163</name>
</gene>
<dbReference type="KEGG" id="asla:NCTC11923_00163"/>
<dbReference type="InterPro" id="IPR036249">
    <property type="entry name" value="Thioredoxin-like_sf"/>
</dbReference>
<dbReference type="SUPFAM" id="SSF52833">
    <property type="entry name" value="Thioredoxin-like"/>
    <property type="match status" value="1"/>
</dbReference>
<keyword evidence="5" id="KW-1185">Reference proteome</keyword>
<dbReference type="GO" id="GO:0016209">
    <property type="term" value="F:antioxidant activity"/>
    <property type="evidence" value="ECO:0007669"/>
    <property type="project" value="InterPro"/>
</dbReference>
<proteinExistence type="predicted"/>
<dbReference type="Gene3D" id="3.40.30.10">
    <property type="entry name" value="Glutaredoxin"/>
    <property type="match status" value="1"/>
</dbReference>
<evidence type="ECO:0000256" key="1">
    <source>
        <dbReference type="SAM" id="MobiDB-lite"/>
    </source>
</evidence>
<reference evidence="4 5" key="1">
    <citation type="submission" date="2018-12" db="EMBL/GenBank/DDBJ databases">
        <authorList>
            <consortium name="Pathogen Informatics"/>
        </authorList>
    </citation>
    <scope>NUCLEOTIDE SEQUENCE [LARGE SCALE GENOMIC DNA]</scope>
    <source>
        <strain evidence="4 5">NCTC11923</strain>
    </source>
</reference>
<dbReference type="EMBL" id="LR134363">
    <property type="protein sequence ID" value="VEG73557.1"/>
    <property type="molecule type" value="Genomic_DNA"/>
</dbReference>
<dbReference type="Proteomes" id="UP000276899">
    <property type="component" value="Chromosome"/>
</dbReference>
<dbReference type="RefSeq" id="WP_084501084.1">
    <property type="nucleotide sequence ID" value="NZ_CBCRWE010000029.1"/>
</dbReference>